<dbReference type="EMBL" id="CP050063">
    <property type="protein sequence ID" value="QIP16356.1"/>
    <property type="molecule type" value="Genomic_DNA"/>
</dbReference>
<dbReference type="Proteomes" id="UP000501802">
    <property type="component" value="Chromosome"/>
</dbReference>
<gene>
    <name evidence="2" type="ORF">G8759_28810</name>
</gene>
<accession>A0A6G9AVI9</accession>
<organism evidence="2 3">
    <name type="scientific">Spirosoma aureum</name>
    <dbReference type="NCBI Taxonomy" id="2692134"/>
    <lineage>
        <taxon>Bacteria</taxon>
        <taxon>Pseudomonadati</taxon>
        <taxon>Bacteroidota</taxon>
        <taxon>Cytophagia</taxon>
        <taxon>Cytophagales</taxon>
        <taxon>Cytophagaceae</taxon>
        <taxon>Spirosoma</taxon>
    </lineage>
</organism>
<reference evidence="2 3" key="1">
    <citation type="submission" date="2020-03" db="EMBL/GenBank/DDBJ databases">
        <authorList>
            <person name="Kim M.K."/>
        </authorList>
    </citation>
    <scope>NUCLEOTIDE SEQUENCE [LARGE SCALE GENOMIC DNA]</scope>
    <source>
        <strain evidence="2 3">BT328</strain>
    </source>
</reference>
<dbReference type="AlphaFoldDB" id="A0A6G9AVI9"/>
<dbReference type="Gene3D" id="1.25.40.10">
    <property type="entry name" value="Tetratricopeptide repeat domain"/>
    <property type="match status" value="1"/>
</dbReference>
<evidence type="ECO:0000313" key="2">
    <source>
        <dbReference type="EMBL" id="QIP16356.1"/>
    </source>
</evidence>
<dbReference type="SUPFAM" id="SSF48452">
    <property type="entry name" value="TPR-like"/>
    <property type="match status" value="1"/>
</dbReference>
<evidence type="ECO:0000256" key="1">
    <source>
        <dbReference type="SAM" id="SignalP"/>
    </source>
</evidence>
<feature type="signal peptide" evidence="1">
    <location>
        <begin position="1"/>
        <end position="23"/>
    </location>
</feature>
<name>A0A6G9AVI9_9BACT</name>
<evidence type="ECO:0008006" key="4">
    <source>
        <dbReference type="Google" id="ProtNLM"/>
    </source>
</evidence>
<dbReference type="KEGG" id="spib:G8759_28810"/>
<dbReference type="RefSeq" id="WP_167216175.1">
    <property type="nucleotide sequence ID" value="NZ_CP050063.1"/>
</dbReference>
<proteinExistence type="predicted"/>
<evidence type="ECO:0000313" key="3">
    <source>
        <dbReference type="Proteomes" id="UP000501802"/>
    </source>
</evidence>
<sequence length="226" mass="25020">MKTKQHIGSLMAATLLTGSMAMAQTTDQYKTAMTGLITRMDTTQSVDGNLQTANAFSRVANAEKDKWLPYYYSALCTVTAAFSEPSIEKIDPLCQQATQLLDEADRISPNNSEVYCVKAMIVLAGIKVNMMQRGMQGIMKAQANLEKAVQLDAENPRAYYLMGQQSYNTPEKFGGSKKEALAFFEKAVELAEKQKDRANTIDVNWGRKPAERQAANCRKLLQLAAK</sequence>
<protein>
    <recommendedName>
        <fullName evidence="4">Tetratricopeptide repeat protein</fullName>
    </recommendedName>
</protein>
<keyword evidence="1" id="KW-0732">Signal</keyword>
<keyword evidence="3" id="KW-1185">Reference proteome</keyword>
<dbReference type="InterPro" id="IPR011990">
    <property type="entry name" value="TPR-like_helical_dom_sf"/>
</dbReference>
<feature type="chain" id="PRO_5026205165" description="Tetratricopeptide repeat protein" evidence="1">
    <location>
        <begin position="24"/>
        <end position="226"/>
    </location>
</feature>